<dbReference type="NCBIfam" id="NF004740">
    <property type="entry name" value="PRK06076.1-1"/>
    <property type="match status" value="1"/>
</dbReference>
<dbReference type="InterPro" id="IPR018086">
    <property type="entry name" value="NADH_UbQ_OxRdtase_su1_CS"/>
</dbReference>
<keyword evidence="4 5" id="KW-0472">Membrane</keyword>
<accession>A0A381NQ11</accession>
<evidence type="ECO:0000256" key="3">
    <source>
        <dbReference type="ARBA" id="ARBA00022989"/>
    </source>
</evidence>
<feature type="transmembrane region" description="Helical" evidence="5">
    <location>
        <begin position="232"/>
        <end position="252"/>
    </location>
</feature>
<comment type="subcellular location">
    <subcellularLocation>
        <location evidence="1">Membrane</location>
        <topology evidence="1">Multi-pass membrane protein</topology>
    </subcellularLocation>
</comment>
<dbReference type="GO" id="GO:0003954">
    <property type="term" value="F:NADH dehydrogenase activity"/>
    <property type="evidence" value="ECO:0007669"/>
    <property type="project" value="TreeGrafter"/>
</dbReference>
<dbReference type="GO" id="GO:0009060">
    <property type="term" value="P:aerobic respiration"/>
    <property type="evidence" value="ECO:0007669"/>
    <property type="project" value="TreeGrafter"/>
</dbReference>
<protein>
    <recommendedName>
        <fullName evidence="7">NADH:quinone oxidoreductase/Mrp antiporter membrane subunit domain-containing protein</fullName>
    </recommendedName>
</protein>
<feature type="non-terminal residue" evidence="6">
    <location>
        <position position="1"/>
    </location>
</feature>
<dbReference type="HAMAP" id="MF_01350">
    <property type="entry name" value="NDH1_NuoH"/>
    <property type="match status" value="1"/>
</dbReference>
<reference evidence="6" key="1">
    <citation type="submission" date="2018-05" db="EMBL/GenBank/DDBJ databases">
        <authorList>
            <person name="Lanie J.A."/>
            <person name="Ng W.-L."/>
            <person name="Kazmierczak K.M."/>
            <person name="Andrzejewski T.M."/>
            <person name="Davidsen T.M."/>
            <person name="Wayne K.J."/>
            <person name="Tettelin H."/>
            <person name="Glass J.I."/>
            <person name="Rusch D."/>
            <person name="Podicherti R."/>
            <person name="Tsui H.-C.T."/>
            <person name="Winkler M.E."/>
        </authorList>
    </citation>
    <scope>NUCLEOTIDE SEQUENCE</scope>
</reference>
<dbReference type="AlphaFoldDB" id="A0A381NQ11"/>
<proteinExistence type="inferred from homology"/>
<name>A0A381NQ11_9ZZZZ</name>
<dbReference type="PANTHER" id="PTHR11432">
    <property type="entry name" value="NADH DEHYDROGENASE SUBUNIT 1"/>
    <property type="match status" value="1"/>
</dbReference>
<feature type="transmembrane region" description="Helical" evidence="5">
    <location>
        <begin position="264"/>
        <end position="286"/>
    </location>
</feature>
<keyword evidence="3 5" id="KW-1133">Transmembrane helix</keyword>
<dbReference type="InterPro" id="IPR001694">
    <property type="entry name" value="NADH_UbQ_OxRdtase_su1/FPO"/>
</dbReference>
<feature type="transmembrane region" description="Helical" evidence="5">
    <location>
        <begin position="175"/>
        <end position="195"/>
    </location>
</feature>
<dbReference type="NCBIfam" id="NF004741">
    <property type="entry name" value="PRK06076.1-2"/>
    <property type="match status" value="1"/>
</dbReference>
<dbReference type="GO" id="GO:0016020">
    <property type="term" value="C:membrane"/>
    <property type="evidence" value="ECO:0007669"/>
    <property type="project" value="UniProtKB-SubCell"/>
</dbReference>
<dbReference type="PROSITE" id="PS00668">
    <property type="entry name" value="COMPLEX1_ND1_2"/>
    <property type="match status" value="1"/>
</dbReference>
<feature type="transmembrane region" description="Helical" evidence="5">
    <location>
        <begin position="148"/>
        <end position="169"/>
    </location>
</feature>
<organism evidence="6">
    <name type="scientific">marine metagenome</name>
    <dbReference type="NCBI Taxonomy" id="408172"/>
    <lineage>
        <taxon>unclassified sequences</taxon>
        <taxon>metagenomes</taxon>
        <taxon>ecological metagenomes</taxon>
    </lineage>
</organism>
<evidence type="ECO:0000256" key="2">
    <source>
        <dbReference type="ARBA" id="ARBA00022692"/>
    </source>
</evidence>
<dbReference type="Pfam" id="PF00146">
    <property type="entry name" value="NADHdh"/>
    <property type="match status" value="1"/>
</dbReference>
<feature type="transmembrane region" description="Helical" evidence="5">
    <location>
        <begin position="104"/>
        <end position="127"/>
    </location>
</feature>
<evidence type="ECO:0000313" key="6">
    <source>
        <dbReference type="EMBL" id="SUZ55613.1"/>
    </source>
</evidence>
<sequence>VLILPIAVGALVTALILVWWERRLLGWWQDRKGPNRVWRWAGGFGQAIADAVKLLAKDDWVPPFGDRLFFVLAPAIVAGSMLMAYVVVPWAPRESGLIITDSNIAVLWFLAMSSLAVYGVLLAGFASNNKYALLGGLRAAAQMVTYEVFMALSLMGVVILAGSFSLLDIVEDQAALWNIGPQFVGFVIFLLAGLAETHRLPFDLPEAEHELTAGFHTEYSGMKFGLIMAAEYLGLIITSAMIVLLFFGGWLLPPALQALVPAGLTSTVVGLGVFAAKIVVFINFFILLRAAIPRPRYDQLMSLGWKILLPLSLVNVLGTGAWMLWTG</sequence>
<dbReference type="PANTHER" id="PTHR11432:SF3">
    <property type="entry name" value="NADH-UBIQUINONE OXIDOREDUCTASE CHAIN 1"/>
    <property type="match status" value="1"/>
</dbReference>
<evidence type="ECO:0000256" key="5">
    <source>
        <dbReference type="SAM" id="Phobius"/>
    </source>
</evidence>
<evidence type="ECO:0008006" key="7">
    <source>
        <dbReference type="Google" id="ProtNLM"/>
    </source>
</evidence>
<feature type="transmembrane region" description="Helical" evidence="5">
    <location>
        <begin position="68"/>
        <end position="92"/>
    </location>
</feature>
<feature type="transmembrane region" description="Helical" evidence="5">
    <location>
        <begin position="307"/>
        <end position="325"/>
    </location>
</feature>
<dbReference type="EMBL" id="UINC01000452">
    <property type="protein sequence ID" value="SUZ55613.1"/>
    <property type="molecule type" value="Genomic_DNA"/>
</dbReference>
<gene>
    <name evidence="6" type="ORF">METZ01_LOCUS8467</name>
</gene>
<evidence type="ECO:0000256" key="4">
    <source>
        <dbReference type="ARBA" id="ARBA00023136"/>
    </source>
</evidence>
<evidence type="ECO:0000256" key="1">
    <source>
        <dbReference type="ARBA" id="ARBA00004141"/>
    </source>
</evidence>
<keyword evidence="2 5" id="KW-0812">Transmembrane</keyword>